<comment type="similarity">
    <text evidence="4">In the N-terminal section; belongs to the glycosyltransferase 51 family.</text>
</comment>
<dbReference type="AlphaFoldDB" id="A0A937F7T4"/>
<evidence type="ECO:0000256" key="2">
    <source>
        <dbReference type="ARBA" id="ARBA00004752"/>
    </source>
</evidence>
<comment type="caution">
    <text evidence="21">The sequence shown here is derived from an EMBL/GenBank/DDBJ whole genome shotgun (WGS) entry which is preliminary data.</text>
</comment>
<keyword evidence="14" id="KW-0511">Multifunctional enzyme</keyword>
<comment type="catalytic activity">
    <reaction evidence="16">
        <text>Preferential cleavage: (Ac)2-L-Lys-D-Ala-|-D-Ala. Also transpeptidation of peptidyl-alanyl moieties that are N-acyl substituents of D-alanine.</text>
        <dbReference type="EC" id="3.4.16.4"/>
    </reaction>
</comment>
<keyword evidence="22" id="KW-1185">Reference proteome</keyword>
<keyword evidence="6" id="KW-0121">Carboxypeptidase</keyword>
<evidence type="ECO:0000256" key="8">
    <source>
        <dbReference type="ARBA" id="ARBA00022676"/>
    </source>
</evidence>
<comment type="similarity">
    <text evidence="3">In the C-terminal section; belongs to the transpeptidase family.</text>
</comment>
<dbReference type="GO" id="GO:0030288">
    <property type="term" value="C:outer membrane-bounded periplasmic space"/>
    <property type="evidence" value="ECO:0007669"/>
    <property type="project" value="TreeGrafter"/>
</dbReference>
<gene>
    <name evidence="21" type="ORF">JL102_10890</name>
</gene>
<dbReference type="GO" id="GO:0071555">
    <property type="term" value="P:cell wall organization"/>
    <property type="evidence" value="ECO:0007669"/>
    <property type="project" value="UniProtKB-KW"/>
</dbReference>
<dbReference type="InterPro" id="IPR036950">
    <property type="entry name" value="PBP_transglycosylase"/>
</dbReference>
<protein>
    <submittedName>
        <fullName evidence="21">Transglycosylase domain-containing protein</fullName>
    </submittedName>
</protein>
<evidence type="ECO:0000256" key="7">
    <source>
        <dbReference type="ARBA" id="ARBA00022670"/>
    </source>
</evidence>
<evidence type="ECO:0000256" key="3">
    <source>
        <dbReference type="ARBA" id="ARBA00007090"/>
    </source>
</evidence>
<evidence type="ECO:0000256" key="16">
    <source>
        <dbReference type="ARBA" id="ARBA00034000"/>
    </source>
</evidence>
<comment type="pathway">
    <text evidence="2">Cell wall biogenesis; peptidoglycan biosynthesis.</text>
</comment>
<accession>A0A937F7T4</accession>
<dbReference type="GO" id="GO:0008658">
    <property type="term" value="F:penicillin binding"/>
    <property type="evidence" value="ECO:0007669"/>
    <property type="project" value="InterPro"/>
</dbReference>
<organism evidence="21 22">
    <name type="scientific">Fulvivirga sediminis</name>
    <dbReference type="NCBI Taxonomy" id="2803949"/>
    <lineage>
        <taxon>Bacteria</taxon>
        <taxon>Pseudomonadati</taxon>
        <taxon>Bacteroidota</taxon>
        <taxon>Cytophagia</taxon>
        <taxon>Cytophagales</taxon>
        <taxon>Fulvivirgaceae</taxon>
        <taxon>Fulvivirga</taxon>
    </lineage>
</organism>
<feature type="domain" description="Glycosyl transferase family 51" evidence="20">
    <location>
        <begin position="76"/>
        <end position="252"/>
    </location>
</feature>
<proteinExistence type="inferred from homology"/>
<evidence type="ECO:0000313" key="22">
    <source>
        <dbReference type="Proteomes" id="UP000659388"/>
    </source>
</evidence>
<dbReference type="Gene3D" id="3.40.710.10">
    <property type="entry name" value="DD-peptidase/beta-lactamase superfamily"/>
    <property type="match status" value="2"/>
</dbReference>
<evidence type="ECO:0000256" key="6">
    <source>
        <dbReference type="ARBA" id="ARBA00022645"/>
    </source>
</evidence>
<dbReference type="GO" id="GO:0008360">
    <property type="term" value="P:regulation of cell shape"/>
    <property type="evidence" value="ECO:0007669"/>
    <property type="project" value="UniProtKB-KW"/>
</dbReference>
<evidence type="ECO:0000313" key="21">
    <source>
        <dbReference type="EMBL" id="MBL3656641.1"/>
    </source>
</evidence>
<keyword evidence="8" id="KW-0328">Glycosyltransferase</keyword>
<evidence type="ECO:0000256" key="9">
    <source>
        <dbReference type="ARBA" id="ARBA00022679"/>
    </source>
</evidence>
<evidence type="ECO:0000256" key="11">
    <source>
        <dbReference type="ARBA" id="ARBA00022960"/>
    </source>
</evidence>
<dbReference type="InterPro" id="IPR001264">
    <property type="entry name" value="Glyco_trans_51"/>
</dbReference>
<dbReference type="GO" id="GO:0009002">
    <property type="term" value="F:serine-type D-Ala-D-Ala carboxypeptidase activity"/>
    <property type="evidence" value="ECO:0007669"/>
    <property type="project" value="UniProtKB-EC"/>
</dbReference>
<keyword evidence="5" id="KW-1003">Cell membrane</keyword>
<keyword evidence="7" id="KW-0645">Protease</keyword>
<keyword evidence="11" id="KW-0133">Cell shape</keyword>
<dbReference type="GO" id="GO:0006508">
    <property type="term" value="P:proteolysis"/>
    <property type="evidence" value="ECO:0007669"/>
    <property type="project" value="UniProtKB-KW"/>
</dbReference>
<dbReference type="InterPro" id="IPR023346">
    <property type="entry name" value="Lysozyme-like_dom_sf"/>
</dbReference>
<dbReference type="PANTHER" id="PTHR32282:SF11">
    <property type="entry name" value="PENICILLIN-BINDING PROTEIN 1B"/>
    <property type="match status" value="1"/>
</dbReference>
<evidence type="ECO:0000256" key="10">
    <source>
        <dbReference type="ARBA" id="ARBA00022801"/>
    </source>
</evidence>
<evidence type="ECO:0000256" key="1">
    <source>
        <dbReference type="ARBA" id="ARBA00004236"/>
    </source>
</evidence>
<dbReference type="PANTHER" id="PTHR32282">
    <property type="entry name" value="BINDING PROTEIN TRANSPEPTIDASE, PUTATIVE-RELATED"/>
    <property type="match status" value="1"/>
</dbReference>
<evidence type="ECO:0000256" key="15">
    <source>
        <dbReference type="ARBA" id="ARBA00023316"/>
    </source>
</evidence>
<keyword evidence="18" id="KW-1133">Transmembrane helix</keyword>
<reference evidence="21" key="1">
    <citation type="submission" date="2021-01" db="EMBL/GenBank/DDBJ databases">
        <title>Fulvivirga kasyanovii gen. nov., sp nov., a novel member of the phylum Bacteroidetes isolated from seawater in a mussel farm.</title>
        <authorList>
            <person name="Zhao L.-H."/>
            <person name="Wang Z.-J."/>
        </authorList>
    </citation>
    <scope>NUCLEOTIDE SEQUENCE</scope>
    <source>
        <strain evidence="21">2943</strain>
    </source>
</reference>
<sequence length="786" mass="88827">MAKAKKKSTNKKRSKLNFKFFLKLIAVGLISVPLLLVLFYYSIKGGVFGELPADHILSKIENNVATEIYSADSVLIGRFYLQERTRTDYDNISPNVINALVATEDARFYEHDGVDNRSLLRVIFKTLLLGDRSSGGGSTITQQLAKNLFPRKDHGFLSMPVTKIKEAITARKLETIYNKKQILAMYLNTVPFGENIYGIEMASKRFFNKKAKYLKPQEAAVIVGMLKANYTYNPRLFPEKSLKRRNVVLYQMLKYNYLDEQQYNSLKKKPLEINYTKITHNTGIATYFREYLRSELEDWCEKNTKPDGSTYNLYTDGLKVYTTINSSIQKYAEAATSSHMKELQQIFNNHWNTGNPWNAQKSLLTAAIHSSHRYKQLKRKGLKEKEIIEQLNKTVPMKLFSWNGDQEVKMSPIDSIKHNLTMLQTGTMAMNPDNGDILAWVGGIDYEYFKYDHVNINTKRQAGSTFKPFVFAAALEAGVDPCDFVSGEKTTYTNHSDWSPGNASADEYNKKYTFKGALAHSVNTVSVKVLEEAGIENTIDLAHRAGVISELPEVPSIALGTAPVSLMEMVSAYCTFANGGYAVKPRYITAITDSRGKVIKRVKEEKSKNRVIKEETSMMISSLLQAVVDEGTGARYRSKYKMTNDFAGKTGTTQSNADGWFIGYNPEIVIGTWVGADNPSIHFNSTGLGSGASMALPIVAKLLDKIQDNKKLRPMGYAKFSPLPDRLARYLDCEAEKEDKQFMQWLFGKKDGQDEENTATFGEEEEEEKKNIFNKIGNIFKKKKKD</sequence>
<evidence type="ECO:0000256" key="18">
    <source>
        <dbReference type="SAM" id="Phobius"/>
    </source>
</evidence>
<dbReference type="Gene3D" id="1.10.3810.10">
    <property type="entry name" value="Biosynthetic peptidoglycan transglycosylase-like"/>
    <property type="match status" value="1"/>
</dbReference>
<keyword evidence="9" id="KW-0808">Transferase</keyword>
<dbReference type="GO" id="GO:0009252">
    <property type="term" value="P:peptidoglycan biosynthetic process"/>
    <property type="evidence" value="ECO:0007669"/>
    <property type="project" value="UniProtKB-KW"/>
</dbReference>
<dbReference type="InterPro" id="IPR001460">
    <property type="entry name" value="PCN-bd_Tpept"/>
</dbReference>
<evidence type="ECO:0000256" key="17">
    <source>
        <dbReference type="ARBA" id="ARBA00049902"/>
    </source>
</evidence>
<dbReference type="GO" id="GO:0005886">
    <property type="term" value="C:plasma membrane"/>
    <property type="evidence" value="ECO:0007669"/>
    <property type="project" value="UniProtKB-SubCell"/>
</dbReference>
<evidence type="ECO:0000259" key="19">
    <source>
        <dbReference type="Pfam" id="PF00905"/>
    </source>
</evidence>
<dbReference type="SUPFAM" id="SSF56601">
    <property type="entry name" value="beta-lactamase/transpeptidase-like"/>
    <property type="match status" value="1"/>
</dbReference>
<keyword evidence="18" id="KW-0812">Transmembrane</keyword>
<feature type="transmembrane region" description="Helical" evidence="18">
    <location>
        <begin position="20"/>
        <end position="41"/>
    </location>
</feature>
<name>A0A937F7T4_9BACT</name>
<comment type="subcellular location">
    <subcellularLocation>
        <location evidence="1">Cell membrane</location>
    </subcellularLocation>
</comment>
<feature type="domain" description="Penicillin-binding protein transpeptidase" evidence="19">
    <location>
        <begin position="427"/>
        <end position="667"/>
    </location>
</feature>
<dbReference type="GO" id="GO:0008955">
    <property type="term" value="F:peptidoglycan glycosyltransferase activity"/>
    <property type="evidence" value="ECO:0007669"/>
    <property type="project" value="UniProtKB-EC"/>
</dbReference>
<keyword evidence="12" id="KW-0573">Peptidoglycan synthesis</keyword>
<dbReference type="InterPro" id="IPR012338">
    <property type="entry name" value="Beta-lactam/transpept-like"/>
</dbReference>
<dbReference type="SUPFAM" id="SSF53955">
    <property type="entry name" value="Lysozyme-like"/>
    <property type="match status" value="1"/>
</dbReference>
<evidence type="ECO:0000256" key="14">
    <source>
        <dbReference type="ARBA" id="ARBA00023268"/>
    </source>
</evidence>
<evidence type="ECO:0000259" key="20">
    <source>
        <dbReference type="Pfam" id="PF00912"/>
    </source>
</evidence>
<dbReference type="Pfam" id="PF00912">
    <property type="entry name" value="Transgly"/>
    <property type="match status" value="1"/>
</dbReference>
<dbReference type="EMBL" id="JAESIY010000005">
    <property type="protein sequence ID" value="MBL3656641.1"/>
    <property type="molecule type" value="Genomic_DNA"/>
</dbReference>
<evidence type="ECO:0000256" key="5">
    <source>
        <dbReference type="ARBA" id="ARBA00022475"/>
    </source>
</evidence>
<dbReference type="Proteomes" id="UP000659388">
    <property type="component" value="Unassembled WGS sequence"/>
</dbReference>
<evidence type="ECO:0000256" key="4">
    <source>
        <dbReference type="ARBA" id="ARBA00007739"/>
    </source>
</evidence>
<evidence type="ECO:0000256" key="13">
    <source>
        <dbReference type="ARBA" id="ARBA00023136"/>
    </source>
</evidence>
<keyword evidence="13 18" id="KW-0472">Membrane</keyword>
<keyword evidence="10" id="KW-0378">Hydrolase</keyword>
<evidence type="ECO:0000256" key="12">
    <source>
        <dbReference type="ARBA" id="ARBA00022984"/>
    </source>
</evidence>
<dbReference type="InterPro" id="IPR050396">
    <property type="entry name" value="Glycosyltr_51/Transpeptidase"/>
</dbReference>
<comment type="catalytic activity">
    <reaction evidence="17">
        <text>[GlcNAc-(1-&gt;4)-Mur2Ac(oyl-L-Ala-gamma-D-Glu-L-Lys-D-Ala-D-Ala)](n)-di-trans,octa-cis-undecaprenyl diphosphate + beta-D-GlcNAc-(1-&gt;4)-Mur2Ac(oyl-L-Ala-gamma-D-Glu-L-Lys-D-Ala-D-Ala)-di-trans,octa-cis-undecaprenyl diphosphate = [GlcNAc-(1-&gt;4)-Mur2Ac(oyl-L-Ala-gamma-D-Glu-L-Lys-D-Ala-D-Ala)](n+1)-di-trans,octa-cis-undecaprenyl diphosphate + di-trans,octa-cis-undecaprenyl diphosphate + H(+)</text>
        <dbReference type="Rhea" id="RHEA:23708"/>
        <dbReference type="Rhea" id="RHEA-COMP:9602"/>
        <dbReference type="Rhea" id="RHEA-COMP:9603"/>
        <dbReference type="ChEBI" id="CHEBI:15378"/>
        <dbReference type="ChEBI" id="CHEBI:58405"/>
        <dbReference type="ChEBI" id="CHEBI:60033"/>
        <dbReference type="ChEBI" id="CHEBI:78435"/>
        <dbReference type="EC" id="2.4.99.28"/>
    </reaction>
</comment>
<dbReference type="Pfam" id="PF00905">
    <property type="entry name" value="Transpeptidase"/>
    <property type="match status" value="1"/>
</dbReference>
<keyword evidence="15" id="KW-0961">Cell wall biogenesis/degradation</keyword>